<name>A0A9P0JLX7_ACAOB</name>
<dbReference type="AlphaFoldDB" id="A0A9P0JLX7"/>
<evidence type="ECO:0000313" key="3">
    <source>
        <dbReference type="Proteomes" id="UP001152888"/>
    </source>
</evidence>
<organism evidence="2 3">
    <name type="scientific">Acanthoscelides obtectus</name>
    <name type="common">Bean weevil</name>
    <name type="synonym">Bruchus obtectus</name>
    <dbReference type="NCBI Taxonomy" id="200917"/>
    <lineage>
        <taxon>Eukaryota</taxon>
        <taxon>Metazoa</taxon>
        <taxon>Ecdysozoa</taxon>
        <taxon>Arthropoda</taxon>
        <taxon>Hexapoda</taxon>
        <taxon>Insecta</taxon>
        <taxon>Pterygota</taxon>
        <taxon>Neoptera</taxon>
        <taxon>Endopterygota</taxon>
        <taxon>Coleoptera</taxon>
        <taxon>Polyphaga</taxon>
        <taxon>Cucujiformia</taxon>
        <taxon>Chrysomeloidea</taxon>
        <taxon>Chrysomelidae</taxon>
        <taxon>Bruchinae</taxon>
        <taxon>Bruchini</taxon>
        <taxon>Acanthoscelides</taxon>
    </lineage>
</organism>
<reference evidence="2" key="1">
    <citation type="submission" date="2022-03" db="EMBL/GenBank/DDBJ databases">
        <authorList>
            <person name="Sayadi A."/>
        </authorList>
    </citation>
    <scope>NUCLEOTIDE SEQUENCE</scope>
</reference>
<evidence type="ECO:0000256" key="1">
    <source>
        <dbReference type="SAM" id="MobiDB-lite"/>
    </source>
</evidence>
<gene>
    <name evidence="2" type="ORF">ACAOBT_LOCUS1393</name>
</gene>
<keyword evidence="3" id="KW-1185">Reference proteome</keyword>
<dbReference type="Proteomes" id="UP001152888">
    <property type="component" value="Unassembled WGS sequence"/>
</dbReference>
<dbReference type="EMBL" id="CAKOFQ010006663">
    <property type="protein sequence ID" value="CAH1956046.1"/>
    <property type="molecule type" value="Genomic_DNA"/>
</dbReference>
<evidence type="ECO:0000313" key="2">
    <source>
        <dbReference type="EMBL" id="CAH1956046.1"/>
    </source>
</evidence>
<comment type="caution">
    <text evidence="2">The sequence shown here is derived from an EMBL/GenBank/DDBJ whole genome shotgun (WGS) entry which is preliminary data.</text>
</comment>
<sequence length="37" mass="4756">MWCRMAKKSKQRFCKRKRIRRVRFRSGKPRSRRSKRC</sequence>
<protein>
    <submittedName>
        <fullName evidence="2">Uncharacterized protein</fullName>
    </submittedName>
</protein>
<proteinExistence type="predicted"/>
<accession>A0A9P0JLX7</accession>
<feature type="region of interest" description="Disordered" evidence="1">
    <location>
        <begin position="1"/>
        <end position="37"/>
    </location>
</feature>